<protein>
    <submittedName>
        <fullName evidence="2">Putative helix-turn-helix protein</fullName>
    </submittedName>
</protein>
<dbReference type="SUPFAM" id="SSF47413">
    <property type="entry name" value="lambda repressor-like DNA-binding domains"/>
    <property type="match status" value="1"/>
</dbReference>
<dbReference type="CDD" id="cd00093">
    <property type="entry name" value="HTH_XRE"/>
    <property type="match status" value="1"/>
</dbReference>
<evidence type="ECO:0000259" key="1">
    <source>
        <dbReference type="PROSITE" id="PS50943"/>
    </source>
</evidence>
<dbReference type="InterPro" id="IPR010982">
    <property type="entry name" value="Lambda_DNA-bd_dom_sf"/>
</dbReference>
<dbReference type="AlphaFoldDB" id="A0A0B4N0Q5"/>
<evidence type="ECO:0000313" key="2">
    <source>
        <dbReference type="EMBL" id="AIF26290.1"/>
    </source>
</evidence>
<feature type="domain" description="HTH cro/C1-type" evidence="1">
    <location>
        <begin position="33"/>
        <end position="87"/>
    </location>
</feature>
<dbReference type="Gene3D" id="1.10.260.40">
    <property type="entry name" value="lambda repressor-like DNA-binding domains"/>
    <property type="match status" value="1"/>
</dbReference>
<dbReference type="InterPro" id="IPR001387">
    <property type="entry name" value="Cro/C1-type_HTH"/>
</dbReference>
<dbReference type="GO" id="GO:0003677">
    <property type="term" value="F:DNA binding"/>
    <property type="evidence" value="ECO:0007669"/>
    <property type="project" value="InterPro"/>
</dbReference>
<dbReference type="PROSITE" id="PS50943">
    <property type="entry name" value="HTH_CROC1"/>
    <property type="match status" value="1"/>
</dbReference>
<accession>A0A0B4N0Q5</accession>
<name>A0A0B4N0Q5_9BACT</name>
<dbReference type="EMBL" id="KJ631405">
    <property type="protein sequence ID" value="AIF26290.1"/>
    <property type="molecule type" value="Genomic_DNA"/>
</dbReference>
<sequence length="89" mass="9988">MRNKQEWFNEKMATVSPDIISEVQLSADIIARIDAILKRKNMTQKDLARKTGRSEAAISRWTTGFPNLTIKSIAEISTALGEPLVRVTD</sequence>
<reference evidence="2" key="1">
    <citation type="submission" date="2014-03" db="EMBL/GenBank/DDBJ databases">
        <title>A sequence of cellulolytic fosmid clone of goat rumen metagenome.</title>
        <authorList>
            <person name="Lee K.-T."/>
            <person name="Kim J.-Y."/>
            <person name="Kim Y.-J."/>
            <person name="Ahn J.-H."/>
            <person name="Park M.-N."/>
            <person name="Kim J.-H."/>
            <person name="Kim T.-H."/>
        </authorList>
    </citation>
    <scope>NUCLEOTIDE SEQUENCE</scope>
</reference>
<dbReference type="SMART" id="SM00530">
    <property type="entry name" value="HTH_XRE"/>
    <property type="match status" value="1"/>
</dbReference>
<dbReference type="Pfam" id="PF13443">
    <property type="entry name" value="HTH_26"/>
    <property type="match status" value="1"/>
</dbReference>
<organism evidence="2">
    <name type="scientific">uncultured bacterium Lq_025_E06</name>
    <dbReference type="NCBI Taxonomy" id="1489290"/>
    <lineage>
        <taxon>Bacteria</taxon>
        <taxon>environmental samples</taxon>
    </lineage>
</organism>
<proteinExistence type="predicted"/>